<gene>
    <name evidence="1" type="ORF">AKJ09_04425</name>
</gene>
<reference evidence="1 2" key="1">
    <citation type="submission" date="2015-08" db="EMBL/GenBank/DDBJ databases">
        <authorList>
            <person name="Babu N.S."/>
            <person name="Beckwith C.J."/>
            <person name="Beseler K.G."/>
            <person name="Brison A."/>
            <person name="Carone J.V."/>
            <person name="Caskin T.P."/>
            <person name="Diamond M."/>
            <person name="Durham M.E."/>
            <person name="Foxe J.M."/>
            <person name="Go M."/>
            <person name="Henderson B.A."/>
            <person name="Jones I.B."/>
            <person name="McGettigan J.A."/>
            <person name="Micheletti S.J."/>
            <person name="Nasrallah M.E."/>
            <person name="Ortiz D."/>
            <person name="Piller C.R."/>
            <person name="Privatt S.R."/>
            <person name="Schneider S.L."/>
            <person name="Sharp S."/>
            <person name="Smith T.C."/>
            <person name="Stanton J.D."/>
            <person name="Ullery H.E."/>
            <person name="Wilson R.J."/>
            <person name="Serrano M.G."/>
            <person name="Buck G."/>
            <person name="Lee V."/>
            <person name="Wang Y."/>
            <person name="Carvalho R."/>
            <person name="Voegtly L."/>
            <person name="Shi R."/>
            <person name="Duckworth R."/>
            <person name="Johnson A."/>
            <person name="Loviza R."/>
            <person name="Walstead R."/>
            <person name="Shah Z."/>
            <person name="Kiflezghi M."/>
            <person name="Wade K."/>
            <person name="Ball S.L."/>
            <person name="Bradley K.W."/>
            <person name="Asai D.J."/>
            <person name="Bowman C.A."/>
            <person name="Russell D.A."/>
            <person name="Pope W.H."/>
            <person name="Jacobs-Sera D."/>
            <person name="Hendrix R.W."/>
            <person name="Hatfull G.F."/>
        </authorList>
    </citation>
    <scope>NUCLEOTIDE SEQUENCE [LARGE SCALE GENOMIC DNA]</scope>
    <source>
        <strain evidence="1 2">DSM 27648</strain>
    </source>
</reference>
<dbReference type="AlphaFoldDB" id="A0A0K1PWL3"/>
<sequence length="47" mass="5217">MTILTNTLVLAHARTLGRAFYRPIAPSNVELRTSGRLSPPDGARRLR</sequence>
<evidence type="ECO:0000313" key="1">
    <source>
        <dbReference type="EMBL" id="AKU97761.1"/>
    </source>
</evidence>
<protein>
    <submittedName>
        <fullName evidence="1">Uncharacterized protein</fullName>
    </submittedName>
</protein>
<name>A0A0K1PWL3_9BACT</name>
<evidence type="ECO:0000313" key="2">
    <source>
        <dbReference type="Proteomes" id="UP000064967"/>
    </source>
</evidence>
<keyword evidence="2" id="KW-1185">Reference proteome</keyword>
<dbReference type="Proteomes" id="UP000064967">
    <property type="component" value="Chromosome"/>
</dbReference>
<accession>A0A0K1PWL3</accession>
<dbReference type="EMBL" id="CP012333">
    <property type="protein sequence ID" value="AKU97761.1"/>
    <property type="molecule type" value="Genomic_DNA"/>
</dbReference>
<dbReference type="KEGG" id="llu:AKJ09_04425"/>
<organism evidence="1 2">
    <name type="scientific">Labilithrix luteola</name>
    <dbReference type="NCBI Taxonomy" id="1391654"/>
    <lineage>
        <taxon>Bacteria</taxon>
        <taxon>Pseudomonadati</taxon>
        <taxon>Myxococcota</taxon>
        <taxon>Polyangia</taxon>
        <taxon>Polyangiales</taxon>
        <taxon>Labilitrichaceae</taxon>
        <taxon>Labilithrix</taxon>
    </lineage>
</organism>
<proteinExistence type="predicted"/>